<evidence type="ECO:0000256" key="1">
    <source>
        <dbReference type="SAM" id="MobiDB-lite"/>
    </source>
</evidence>
<gene>
    <name evidence="2" type="ORF">AB2U05_21605</name>
</gene>
<protein>
    <submittedName>
        <fullName evidence="2">Uncharacterized protein</fullName>
    </submittedName>
</protein>
<feature type="region of interest" description="Disordered" evidence="1">
    <location>
        <begin position="1"/>
        <end position="82"/>
    </location>
</feature>
<evidence type="ECO:0000313" key="2">
    <source>
        <dbReference type="EMBL" id="XDQ80873.1"/>
    </source>
</evidence>
<feature type="compositionally biased region" description="Low complexity" evidence="1">
    <location>
        <begin position="1"/>
        <end position="19"/>
    </location>
</feature>
<dbReference type="EMBL" id="CP163445">
    <property type="protein sequence ID" value="XDQ80873.1"/>
    <property type="molecule type" value="Genomic_DNA"/>
</dbReference>
<feature type="region of interest" description="Disordered" evidence="1">
    <location>
        <begin position="210"/>
        <end position="236"/>
    </location>
</feature>
<organism evidence="2">
    <name type="scientific">Streptomyces sp. Y1</name>
    <dbReference type="NCBI Taxonomy" id="3238634"/>
    <lineage>
        <taxon>Bacteria</taxon>
        <taxon>Bacillati</taxon>
        <taxon>Actinomycetota</taxon>
        <taxon>Actinomycetes</taxon>
        <taxon>Kitasatosporales</taxon>
        <taxon>Streptomycetaceae</taxon>
        <taxon>Streptomyces</taxon>
    </lineage>
</organism>
<accession>A0AB39TP72</accession>
<reference evidence="2" key="1">
    <citation type="submission" date="2024-07" db="EMBL/GenBank/DDBJ databases">
        <authorList>
            <person name="Yu S.T."/>
        </authorList>
    </citation>
    <scope>NUCLEOTIDE SEQUENCE</scope>
    <source>
        <strain evidence="2">Y1</strain>
    </source>
</reference>
<dbReference type="AlphaFoldDB" id="A0AB39TP72"/>
<name>A0AB39TP72_9ACTN</name>
<proteinExistence type="predicted"/>
<sequence>MRTAGHAGPRLRALGARAQAARHRTSPRVGRELATPLAGPGAVTAVGADASGLATSGETAPGKTARDEATPDETAQRSCQASGAGSLGARLARARVAGSRGVGGCGAGALVARFAVRLAGRSAAVRDAGALVRALARAGPVSGLPPVAAGVVTADVGQVVAACLVGMPAVTAIPVVVGRDEVRAAAVGAGSCAGAAGRVRFHRSGRLKTSHGSRLFEGEGPTGVDNAARAAGPPTG</sequence>
<dbReference type="RefSeq" id="WP_369183991.1">
    <property type="nucleotide sequence ID" value="NZ_CP163445.1"/>
</dbReference>